<gene>
    <name evidence="20" type="ORF">CAE01nite_22410</name>
</gene>
<evidence type="ECO:0000256" key="13">
    <source>
        <dbReference type="ARBA" id="ARBA00022989"/>
    </source>
</evidence>
<dbReference type="InterPro" id="IPR050445">
    <property type="entry name" value="Bact_polysacc_biosynth/exp"/>
</dbReference>
<keyword evidence="21" id="KW-1185">Reference proteome</keyword>
<protein>
    <recommendedName>
        <fullName evidence="5">non-specific protein-tyrosine kinase</fullName>
        <ecNumber evidence="5">2.7.10.2</ecNumber>
    </recommendedName>
</protein>
<dbReference type="EMBL" id="BJYY01000014">
    <property type="protein sequence ID" value="GEO34516.1"/>
    <property type="molecule type" value="Genomic_DNA"/>
</dbReference>
<organism evidence="20 21">
    <name type="scientific">Cellulomonas aerilata</name>
    <dbReference type="NCBI Taxonomy" id="515326"/>
    <lineage>
        <taxon>Bacteria</taxon>
        <taxon>Bacillati</taxon>
        <taxon>Actinomycetota</taxon>
        <taxon>Actinomycetes</taxon>
        <taxon>Micrococcales</taxon>
        <taxon>Cellulomonadaceae</taxon>
        <taxon>Cellulomonas</taxon>
    </lineage>
</organism>
<dbReference type="GO" id="GO:0005524">
    <property type="term" value="F:ATP binding"/>
    <property type="evidence" value="ECO:0007669"/>
    <property type="project" value="UniProtKB-KW"/>
</dbReference>
<evidence type="ECO:0000256" key="1">
    <source>
        <dbReference type="ARBA" id="ARBA00004429"/>
    </source>
</evidence>
<evidence type="ECO:0000259" key="18">
    <source>
        <dbReference type="Pfam" id="PF02706"/>
    </source>
</evidence>
<reference evidence="20 21" key="1">
    <citation type="submission" date="2019-07" db="EMBL/GenBank/DDBJ databases">
        <title>Whole genome shotgun sequence of Cellulomonas aerilata NBRC 106308.</title>
        <authorList>
            <person name="Hosoyama A."/>
            <person name="Uohara A."/>
            <person name="Ohji S."/>
            <person name="Ichikawa N."/>
        </authorList>
    </citation>
    <scope>NUCLEOTIDE SEQUENCE [LARGE SCALE GENOMIC DNA]</scope>
    <source>
        <strain evidence="20 21">NBRC 106308</strain>
    </source>
</reference>
<dbReference type="InterPro" id="IPR005702">
    <property type="entry name" value="Wzc-like_C"/>
</dbReference>
<evidence type="ECO:0000256" key="9">
    <source>
        <dbReference type="ARBA" id="ARBA00022692"/>
    </source>
</evidence>
<keyword evidence="6" id="KW-1003">Cell membrane</keyword>
<dbReference type="Gene3D" id="3.40.50.300">
    <property type="entry name" value="P-loop containing nucleotide triphosphate hydrolases"/>
    <property type="match status" value="1"/>
</dbReference>
<comment type="similarity">
    <text evidence="3">Belongs to the CpsD/CapB family.</text>
</comment>
<name>A0A512DDG7_9CELL</name>
<dbReference type="GO" id="GO:0004715">
    <property type="term" value="F:non-membrane spanning protein tyrosine kinase activity"/>
    <property type="evidence" value="ECO:0007669"/>
    <property type="project" value="UniProtKB-EC"/>
</dbReference>
<accession>A0A512DDG7</accession>
<evidence type="ECO:0000256" key="15">
    <source>
        <dbReference type="ARBA" id="ARBA00023137"/>
    </source>
</evidence>
<evidence type="ECO:0000256" key="11">
    <source>
        <dbReference type="ARBA" id="ARBA00022777"/>
    </source>
</evidence>
<dbReference type="GO" id="GO:0042802">
    <property type="term" value="F:identical protein binding"/>
    <property type="evidence" value="ECO:0007669"/>
    <property type="project" value="UniProtKB-ARBA"/>
</dbReference>
<dbReference type="EC" id="2.7.10.2" evidence="5"/>
<feature type="compositionally biased region" description="Polar residues" evidence="17">
    <location>
        <begin position="464"/>
        <end position="479"/>
    </location>
</feature>
<dbReference type="GO" id="GO:0005886">
    <property type="term" value="C:plasma membrane"/>
    <property type="evidence" value="ECO:0007669"/>
    <property type="project" value="UniProtKB-SubCell"/>
</dbReference>
<dbReference type="RefSeq" id="WP_146904278.1">
    <property type="nucleotide sequence ID" value="NZ_BAAARM010000004.1"/>
</dbReference>
<keyword evidence="7" id="KW-0997">Cell inner membrane</keyword>
<comment type="subcellular location">
    <subcellularLocation>
        <location evidence="1">Cell inner membrane</location>
        <topology evidence="1">Multi-pass membrane protein</topology>
    </subcellularLocation>
</comment>
<sequence length="516" mass="54425">MELHDYLVALRKRWVSVVLITTLALCGAVAATFLTTPIYEAKSQVFVSVRTAGGSTSDLVQGSSFTQKQVKSYTDLVTSPRVLIPVIEHLDLATTPDELAKSVTSSSPLDTVLINITASDPDPQVAAGVANAVAGSLATQVTLLEKPTDAAASPVEINTVRTATSPTVPSSPNTALNLALGMLVGLTAGVGLAVLREVLDTKVRTEADVNQVTSTSVIATIGYDDNAPDEPLIVQTSPQSHRAESFRRLRTNLQFLDIADRPQTIVVTSSLPGEGKSTTTVNLAISLADAGSRVILVDADLRRPSVAEYMGLEGEVGLTTVLIGHASVQDVVQPWGNGNLHVLPSGQIPPNPSELLGSRSMANLLDELARAYDVVLIDTPPLLPVTDAAILAKLTGGALVVVGSEKLQRQQLAEAMGALETVNARVLGVVLNRLARTQGDTYAYYDYSSAPAEAMGRRQKRSSSARLPQQRSAGTTSRRFPSRAEGDVATEMVSTTSQQRATAGAPDDVDPSPRRP</sequence>
<comment type="caution">
    <text evidence="20">The sequence shown here is derived from an EMBL/GenBank/DDBJ whole genome shotgun (WGS) entry which is preliminary data.</text>
</comment>
<proteinExistence type="inferred from homology"/>
<dbReference type="OrthoDB" id="9812433at2"/>
<evidence type="ECO:0000313" key="21">
    <source>
        <dbReference type="Proteomes" id="UP000321181"/>
    </source>
</evidence>
<dbReference type="Pfam" id="PF02706">
    <property type="entry name" value="Wzz"/>
    <property type="match status" value="1"/>
</dbReference>
<evidence type="ECO:0000256" key="10">
    <source>
        <dbReference type="ARBA" id="ARBA00022741"/>
    </source>
</evidence>
<evidence type="ECO:0000256" key="4">
    <source>
        <dbReference type="ARBA" id="ARBA00008883"/>
    </source>
</evidence>
<dbReference type="AlphaFoldDB" id="A0A512DDG7"/>
<feature type="region of interest" description="Disordered" evidence="17">
    <location>
        <begin position="454"/>
        <end position="516"/>
    </location>
</feature>
<feature type="domain" description="Polysaccharide chain length determinant N-terminal" evidence="18">
    <location>
        <begin position="2"/>
        <end position="90"/>
    </location>
</feature>
<dbReference type="FunFam" id="3.40.50.300:FF:000527">
    <property type="entry name" value="Tyrosine-protein kinase etk"/>
    <property type="match status" value="1"/>
</dbReference>
<keyword evidence="14" id="KW-0472">Membrane</keyword>
<dbReference type="PANTHER" id="PTHR32309">
    <property type="entry name" value="TYROSINE-PROTEIN KINASE"/>
    <property type="match status" value="1"/>
</dbReference>
<keyword evidence="9" id="KW-0812">Transmembrane</keyword>
<dbReference type="Pfam" id="PF13614">
    <property type="entry name" value="AAA_31"/>
    <property type="match status" value="1"/>
</dbReference>
<comment type="similarity">
    <text evidence="4">Belongs to the etk/wzc family.</text>
</comment>
<evidence type="ECO:0000256" key="7">
    <source>
        <dbReference type="ARBA" id="ARBA00022519"/>
    </source>
</evidence>
<keyword evidence="10" id="KW-0547">Nucleotide-binding</keyword>
<evidence type="ECO:0000256" key="3">
    <source>
        <dbReference type="ARBA" id="ARBA00007316"/>
    </source>
</evidence>
<evidence type="ECO:0000256" key="14">
    <source>
        <dbReference type="ARBA" id="ARBA00023136"/>
    </source>
</evidence>
<comment type="similarity">
    <text evidence="2">Belongs to the CpsC/CapA family.</text>
</comment>
<evidence type="ECO:0000256" key="5">
    <source>
        <dbReference type="ARBA" id="ARBA00011903"/>
    </source>
</evidence>
<evidence type="ECO:0000256" key="17">
    <source>
        <dbReference type="SAM" id="MobiDB-lite"/>
    </source>
</evidence>
<evidence type="ECO:0000256" key="16">
    <source>
        <dbReference type="ARBA" id="ARBA00051245"/>
    </source>
</evidence>
<evidence type="ECO:0000256" key="2">
    <source>
        <dbReference type="ARBA" id="ARBA00006683"/>
    </source>
</evidence>
<feature type="compositionally biased region" description="Polar residues" evidence="17">
    <location>
        <begin position="492"/>
        <end position="501"/>
    </location>
</feature>
<evidence type="ECO:0000256" key="6">
    <source>
        <dbReference type="ARBA" id="ARBA00022475"/>
    </source>
</evidence>
<dbReference type="InterPro" id="IPR003856">
    <property type="entry name" value="LPS_length_determ_N"/>
</dbReference>
<evidence type="ECO:0000256" key="12">
    <source>
        <dbReference type="ARBA" id="ARBA00022840"/>
    </source>
</evidence>
<evidence type="ECO:0000256" key="8">
    <source>
        <dbReference type="ARBA" id="ARBA00022679"/>
    </source>
</evidence>
<dbReference type="InterPro" id="IPR027417">
    <property type="entry name" value="P-loop_NTPase"/>
</dbReference>
<keyword evidence="15" id="KW-0829">Tyrosine-protein kinase</keyword>
<dbReference type="Proteomes" id="UP000321181">
    <property type="component" value="Unassembled WGS sequence"/>
</dbReference>
<keyword evidence="11" id="KW-0418">Kinase</keyword>
<dbReference type="NCBIfam" id="TIGR01007">
    <property type="entry name" value="eps_fam"/>
    <property type="match status" value="1"/>
</dbReference>
<dbReference type="SUPFAM" id="SSF52540">
    <property type="entry name" value="P-loop containing nucleoside triphosphate hydrolases"/>
    <property type="match status" value="1"/>
</dbReference>
<keyword evidence="13" id="KW-1133">Transmembrane helix</keyword>
<keyword evidence="8" id="KW-0808">Transferase</keyword>
<feature type="domain" description="AAA" evidence="19">
    <location>
        <begin position="264"/>
        <end position="392"/>
    </location>
</feature>
<dbReference type="PANTHER" id="PTHR32309:SF13">
    <property type="entry name" value="FERRIC ENTEROBACTIN TRANSPORT PROTEIN FEPE"/>
    <property type="match status" value="1"/>
</dbReference>
<evidence type="ECO:0000259" key="19">
    <source>
        <dbReference type="Pfam" id="PF13614"/>
    </source>
</evidence>
<comment type="catalytic activity">
    <reaction evidence="16">
        <text>L-tyrosyl-[protein] + ATP = O-phospho-L-tyrosyl-[protein] + ADP + H(+)</text>
        <dbReference type="Rhea" id="RHEA:10596"/>
        <dbReference type="Rhea" id="RHEA-COMP:10136"/>
        <dbReference type="Rhea" id="RHEA-COMP:20101"/>
        <dbReference type="ChEBI" id="CHEBI:15378"/>
        <dbReference type="ChEBI" id="CHEBI:30616"/>
        <dbReference type="ChEBI" id="CHEBI:46858"/>
        <dbReference type="ChEBI" id="CHEBI:61978"/>
        <dbReference type="ChEBI" id="CHEBI:456216"/>
        <dbReference type="EC" id="2.7.10.2"/>
    </reaction>
</comment>
<dbReference type="InterPro" id="IPR025669">
    <property type="entry name" value="AAA_dom"/>
</dbReference>
<evidence type="ECO:0000313" key="20">
    <source>
        <dbReference type="EMBL" id="GEO34516.1"/>
    </source>
</evidence>
<keyword evidence="12" id="KW-0067">ATP-binding</keyword>
<dbReference type="CDD" id="cd05387">
    <property type="entry name" value="BY-kinase"/>
    <property type="match status" value="1"/>
</dbReference>